<dbReference type="EMBL" id="LAZR01005621">
    <property type="protein sequence ID" value="KKM98415.1"/>
    <property type="molecule type" value="Genomic_DNA"/>
</dbReference>
<evidence type="ECO:0000313" key="2">
    <source>
        <dbReference type="EMBL" id="KKM98415.1"/>
    </source>
</evidence>
<feature type="region of interest" description="Disordered" evidence="1">
    <location>
        <begin position="155"/>
        <end position="178"/>
    </location>
</feature>
<dbReference type="AlphaFoldDB" id="A0A0F9PBR8"/>
<proteinExistence type="predicted"/>
<gene>
    <name evidence="2" type="ORF">LCGC14_1158200</name>
</gene>
<sequence length="178" mass="19748">MKIKGKKLDGPNIEVVVIPRQSGDLVFKAKAVLDYSDHDKINPQPQPAKRLLPGGLVQENVEDEKYQAAFEEWAVAKCHWMFIKSLEATEGLEWETVKLDDPKTWKEYRDEMQTAGLSPGEIARIEMCVTDACGLNQSKIDEATKRFLAGQAQVFENESSPSSELKTTPSGVPANAGK</sequence>
<organism evidence="2">
    <name type="scientific">marine sediment metagenome</name>
    <dbReference type="NCBI Taxonomy" id="412755"/>
    <lineage>
        <taxon>unclassified sequences</taxon>
        <taxon>metagenomes</taxon>
        <taxon>ecological metagenomes</taxon>
    </lineage>
</organism>
<name>A0A0F9PBR8_9ZZZZ</name>
<reference evidence="2" key="1">
    <citation type="journal article" date="2015" name="Nature">
        <title>Complex archaea that bridge the gap between prokaryotes and eukaryotes.</title>
        <authorList>
            <person name="Spang A."/>
            <person name="Saw J.H."/>
            <person name="Jorgensen S.L."/>
            <person name="Zaremba-Niedzwiedzka K."/>
            <person name="Martijn J."/>
            <person name="Lind A.E."/>
            <person name="van Eijk R."/>
            <person name="Schleper C."/>
            <person name="Guy L."/>
            <person name="Ettema T.J."/>
        </authorList>
    </citation>
    <scope>NUCLEOTIDE SEQUENCE</scope>
</reference>
<comment type="caution">
    <text evidence="2">The sequence shown here is derived from an EMBL/GenBank/DDBJ whole genome shotgun (WGS) entry which is preliminary data.</text>
</comment>
<protein>
    <submittedName>
        <fullName evidence="2">Uncharacterized protein</fullName>
    </submittedName>
</protein>
<feature type="compositionally biased region" description="Polar residues" evidence="1">
    <location>
        <begin position="155"/>
        <end position="170"/>
    </location>
</feature>
<accession>A0A0F9PBR8</accession>
<evidence type="ECO:0000256" key="1">
    <source>
        <dbReference type="SAM" id="MobiDB-lite"/>
    </source>
</evidence>